<dbReference type="RefSeq" id="WP_094021798.1">
    <property type="nucleotide sequence ID" value="NZ_FXYF01000008.1"/>
</dbReference>
<dbReference type="InterPro" id="IPR027417">
    <property type="entry name" value="P-loop_NTPase"/>
</dbReference>
<dbReference type="SUPFAM" id="SSF52540">
    <property type="entry name" value="P-loop containing nucleoside triphosphate hydrolases"/>
    <property type="match status" value="1"/>
</dbReference>
<dbReference type="Gene3D" id="3.90.320.10">
    <property type="match status" value="1"/>
</dbReference>
<dbReference type="OrthoDB" id="5401254at2"/>
<evidence type="ECO:0000313" key="2">
    <source>
        <dbReference type="EMBL" id="SMX44434.1"/>
    </source>
</evidence>
<accession>A0A238KNK8</accession>
<organism evidence="2 3">
    <name type="scientific">Maliponia aquimaris</name>
    <dbReference type="NCBI Taxonomy" id="1673631"/>
    <lineage>
        <taxon>Bacteria</taxon>
        <taxon>Pseudomonadati</taxon>
        <taxon>Pseudomonadota</taxon>
        <taxon>Alphaproteobacteria</taxon>
        <taxon>Rhodobacterales</taxon>
        <taxon>Paracoccaceae</taxon>
        <taxon>Maliponia</taxon>
    </lineage>
</organism>
<evidence type="ECO:0000313" key="3">
    <source>
        <dbReference type="Proteomes" id="UP000207598"/>
    </source>
</evidence>
<dbReference type="InterPro" id="IPR011604">
    <property type="entry name" value="PDDEXK-like_dom_sf"/>
</dbReference>
<proteinExistence type="predicted"/>
<dbReference type="Gene3D" id="3.40.50.300">
    <property type="entry name" value="P-loop containing nucleotide triphosphate hydrolases"/>
    <property type="match status" value="1"/>
</dbReference>
<dbReference type="Proteomes" id="UP000207598">
    <property type="component" value="Unassembled WGS sequence"/>
</dbReference>
<gene>
    <name evidence="2" type="ORF">MAA8898_02984</name>
</gene>
<sequence length="864" mass="92841">MRIDPLLTRSPVSGAVRHVTDDLLAEVYLAPRAAGLVLKDALGGGTAPWSASFAAAPDETARAVEAGLIAVARATPHLDPDDLEPALLPESRARTHMQALRDLWRDLGALPGPLDTWRHVLRSTASEALEPLPLIGPDCPFASPAETALARPLGAHHGRLPAQQAPEQAPPGTAYRHLQDTLGRRSDRVPPDASLACHGLRDPREEAEFAAARARTMLDDGTVSAARDIGLLAPDEPSYGMALAEAFDRVGLPLAGRPAQPVLRDDVGELLSLLLVLLQGHAPRTALASLYVAPVMPWPRDTGLRMARELMERGWSRTASELTGAAREVLKALRPYITPEQLFARLGVVARAAPCAALQPRIAALRAVAQDTLDWPLLRRLASPRMTPAEGADRFVEGVSLFAENALPWRPVRQLIVLGLAGRHWPRLPGADPFFTEGEIEAIRATGLALPGRQQKLARGLELFRRQLGAGTEGLTLLVPALDLRGDRLTPSTGLALMAHMLGAKDPADLVQDIRSAPPDSWPVAVHVPDPVALGGAPDLPETGLIHLQAGLGTPDQPGRDLLDLRRTPEGQPLPHSPSRLETLLVSPLAWLLGELGARDRTWAPEALDVMTLGTLMHQVLEEVFAEGVPVPDSPAIAAMVPDALDAAIRRHAAWLAEPAWATERRSLLREALEVCTSWAGFLRDVGAQVLHNEITLQGDHGGLLLHGKADCLLRLPDGRILVVDHKRSGAAGRRDRMSKGWDLQVALYRAMLERPSAETALTRLVAQGAQVITAYHMLRDGTVLSDARGADVPRIETTGQDASVRAMDHLADVLAEVGAGTIRLNRTGDAKTFEKERGLRAYALDDPLVAAFSLPETLAEDAE</sequence>
<reference evidence="2 3" key="1">
    <citation type="submission" date="2017-05" db="EMBL/GenBank/DDBJ databases">
        <authorList>
            <person name="Song R."/>
            <person name="Chenine A.L."/>
            <person name="Ruprecht R.M."/>
        </authorList>
    </citation>
    <scope>NUCLEOTIDE SEQUENCE [LARGE SCALE GENOMIC DNA]</scope>
    <source>
        <strain evidence="2 3">CECT 8898</strain>
    </source>
</reference>
<feature type="domain" description="PD-(D/E)XK endonuclease-like" evidence="1">
    <location>
        <begin position="577"/>
        <end position="768"/>
    </location>
</feature>
<dbReference type="InterPro" id="IPR038726">
    <property type="entry name" value="PDDEXK_AddAB-type"/>
</dbReference>
<dbReference type="Pfam" id="PF12705">
    <property type="entry name" value="PDDEXK_1"/>
    <property type="match status" value="1"/>
</dbReference>
<protein>
    <submittedName>
        <fullName evidence="2">PD-(D/E)XK nuclease superfamily protein</fullName>
    </submittedName>
</protein>
<evidence type="ECO:0000259" key="1">
    <source>
        <dbReference type="Pfam" id="PF12705"/>
    </source>
</evidence>
<keyword evidence="3" id="KW-1185">Reference proteome</keyword>
<dbReference type="AlphaFoldDB" id="A0A238KNK8"/>
<dbReference type="EMBL" id="FXYF01000008">
    <property type="protein sequence ID" value="SMX44434.1"/>
    <property type="molecule type" value="Genomic_DNA"/>
</dbReference>
<name>A0A238KNK8_9RHOB</name>